<dbReference type="Proteomes" id="UP000192927">
    <property type="component" value="Unassembled WGS sequence"/>
</dbReference>
<dbReference type="PANTHER" id="PTHR22889:SF0">
    <property type="entry name" value="WD REPEAT-CONTAINING PROTEIN 89"/>
    <property type="match status" value="1"/>
</dbReference>
<organism evidence="5 6">
    <name type="scientific">Lasallia pustulata</name>
    <dbReference type="NCBI Taxonomy" id="136370"/>
    <lineage>
        <taxon>Eukaryota</taxon>
        <taxon>Fungi</taxon>
        <taxon>Dikarya</taxon>
        <taxon>Ascomycota</taxon>
        <taxon>Pezizomycotina</taxon>
        <taxon>Lecanoromycetes</taxon>
        <taxon>OSLEUM clade</taxon>
        <taxon>Umbilicariomycetidae</taxon>
        <taxon>Umbilicariales</taxon>
        <taxon>Umbilicariaceae</taxon>
        <taxon>Lasallia</taxon>
    </lineage>
</organism>
<keyword evidence="1 3" id="KW-0853">WD repeat</keyword>
<dbReference type="AlphaFoldDB" id="A0A1W5D728"/>
<evidence type="ECO:0000313" key="5">
    <source>
        <dbReference type="EMBL" id="SLM38934.1"/>
    </source>
</evidence>
<dbReference type="SMART" id="SM00320">
    <property type="entry name" value="WD40"/>
    <property type="match status" value="5"/>
</dbReference>
<evidence type="ECO:0000313" key="6">
    <source>
        <dbReference type="Proteomes" id="UP000192927"/>
    </source>
</evidence>
<proteinExistence type="predicted"/>
<sequence length="364" mass="39546">MRAAHVLADASLSLPPDSYIYSILDTNDRASNLAAISSDDSLRIFSPDTLQLVSGGTFEKVHRGVTCVRSLNDHGRTLATAGRDGLVHGWDQRTGQKVFSLGDGTNSPYLALDCCPHNTTLAAGTELNNSQATVVIWDYRSPDSPLLQYVESHNDDVTELRYHPAKTAMLLSGSTDGLVNLYDTTISVEDDALYQIVNHGASISHAGFLSETEIFALSHDEALSIYRLTGSDDGSAETPPRIFGDVRPQLECEYVVDLLLTSGQAVLGAGTHSAHRLDIVQLNFQQQWALDEGNAVRLAGAHGQEIVRSLCIDDKSSTMYTAGEDGLVKAWRTVEDVGPAEQVEITKKKRKKAVGSKQARFKPY</sequence>
<dbReference type="Pfam" id="PF00400">
    <property type="entry name" value="WD40"/>
    <property type="match status" value="3"/>
</dbReference>
<evidence type="ECO:0000256" key="3">
    <source>
        <dbReference type="PROSITE-ProRule" id="PRU00221"/>
    </source>
</evidence>
<dbReference type="InterPro" id="IPR039328">
    <property type="entry name" value="WDR89"/>
</dbReference>
<keyword evidence="6" id="KW-1185">Reference proteome</keyword>
<dbReference type="InterPro" id="IPR001680">
    <property type="entry name" value="WD40_rpt"/>
</dbReference>
<dbReference type="SUPFAM" id="SSF50978">
    <property type="entry name" value="WD40 repeat-like"/>
    <property type="match status" value="1"/>
</dbReference>
<reference evidence="6" key="1">
    <citation type="submission" date="2017-03" db="EMBL/GenBank/DDBJ databases">
        <authorList>
            <person name="Sharma R."/>
            <person name="Thines M."/>
        </authorList>
    </citation>
    <scope>NUCLEOTIDE SEQUENCE [LARGE SCALE GENOMIC DNA]</scope>
</reference>
<name>A0A1W5D728_9LECA</name>
<feature type="region of interest" description="Disordered" evidence="4">
    <location>
        <begin position="345"/>
        <end position="364"/>
    </location>
</feature>
<dbReference type="Gene3D" id="2.130.10.10">
    <property type="entry name" value="YVTN repeat-like/Quinoprotein amine dehydrogenase"/>
    <property type="match status" value="1"/>
</dbReference>
<feature type="repeat" description="WD" evidence="3">
    <location>
        <begin position="150"/>
        <end position="183"/>
    </location>
</feature>
<dbReference type="PANTHER" id="PTHR22889">
    <property type="entry name" value="WD REPEAT-CONTAINING PROTEIN 89"/>
    <property type="match status" value="1"/>
</dbReference>
<protein>
    <submittedName>
        <fullName evidence="5">WD40/YVTN repeat-like-containing domain</fullName>
    </submittedName>
</protein>
<dbReference type="PROSITE" id="PS50082">
    <property type="entry name" value="WD_REPEATS_2"/>
    <property type="match status" value="1"/>
</dbReference>
<accession>A0A1W5D728</accession>
<evidence type="ECO:0000256" key="2">
    <source>
        <dbReference type="ARBA" id="ARBA00022737"/>
    </source>
</evidence>
<dbReference type="InterPro" id="IPR015943">
    <property type="entry name" value="WD40/YVTN_repeat-like_dom_sf"/>
</dbReference>
<evidence type="ECO:0000256" key="4">
    <source>
        <dbReference type="SAM" id="MobiDB-lite"/>
    </source>
</evidence>
<dbReference type="PROSITE" id="PS50294">
    <property type="entry name" value="WD_REPEATS_REGION"/>
    <property type="match status" value="1"/>
</dbReference>
<feature type="compositionally biased region" description="Basic residues" evidence="4">
    <location>
        <begin position="347"/>
        <end position="364"/>
    </location>
</feature>
<keyword evidence="2" id="KW-0677">Repeat</keyword>
<dbReference type="InterPro" id="IPR036322">
    <property type="entry name" value="WD40_repeat_dom_sf"/>
</dbReference>
<dbReference type="EMBL" id="FWEW01003154">
    <property type="protein sequence ID" value="SLM38934.1"/>
    <property type="molecule type" value="Genomic_DNA"/>
</dbReference>
<evidence type="ECO:0000256" key="1">
    <source>
        <dbReference type="ARBA" id="ARBA00022574"/>
    </source>
</evidence>